<keyword evidence="1" id="KW-0805">Transcription regulation</keyword>
<dbReference type="GO" id="GO:0003700">
    <property type="term" value="F:DNA-binding transcription factor activity"/>
    <property type="evidence" value="ECO:0007669"/>
    <property type="project" value="InterPro"/>
</dbReference>
<dbReference type="InterPro" id="IPR000524">
    <property type="entry name" value="Tscrpt_reg_HTH_GntR"/>
</dbReference>
<sequence>MPRWDTITRGAPSPVYRQLARVLADAIEAGEYAPTQKLPSESDIQQLTGIAPMTTRKAFRLLAEQGKVRTIPARGTFVEPVGDLD</sequence>
<dbReference type="GO" id="GO:0045892">
    <property type="term" value="P:negative regulation of DNA-templated transcription"/>
    <property type="evidence" value="ECO:0007669"/>
    <property type="project" value="TreeGrafter"/>
</dbReference>
<dbReference type="Gene3D" id="1.10.10.10">
    <property type="entry name" value="Winged helix-like DNA-binding domain superfamily/Winged helix DNA-binding domain"/>
    <property type="match status" value="1"/>
</dbReference>
<evidence type="ECO:0000259" key="4">
    <source>
        <dbReference type="PROSITE" id="PS50949"/>
    </source>
</evidence>
<keyword evidence="2" id="KW-0238">DNA-binding</keyword>
<dbReference type="PANTHER" id="PTHR44846:SF1">
    <property type="entry name" value="MANNOSYL-D-GLYCERATE TRANSPORT_METABOLISM SYSTEM REPRESSOR MNGR-RELATED"/>
    <property type="match status" value="1"/>
</dbReference>
<dbReference type="InterPro" id="IPR050679">
    <property type="entry name" value="Bact_HTH_transcr_reg"/>
</dbReference>
<keyword evidence="3" id="KW-0804">Transcription</keyword>
<dbReference type="PANTHER" id="PTHR44846">
    <property type="entry name" value="MANNOSYL-D-GLYCERATE TRANSPORT/METABOLISM SYSTEM REPRESSOR MNGR-RELATED"/>
    <property type="match status" value="1"/>
</dbReference>
<dbReference type="Proteomes" id="UP000614996">
    <property type="component" value="Unassembled WGS sequence"/>
</dbReference>
<dbReference type="Pfam" id="PF00392">
    <property type="entry name" value="GntR"/>
    <property type="match status" value="1"/>
</dbReference>
<proteinExistence type="predicted"/>
<reference evidence="6" key="1">
    <citation type="journal article" date="2021" name="Int. J. Syst. Evol. Microbiol.">
        <title>Actinocatenispora comari sp. nov., an endophytic actinomycete isolated from aerial parts of Comarum salesowianum.</title>
        <authorList>
            <person name="Oyunbileg N."/>
            <person name="Iizaka Y."/>
            <person name="Hamada M."/>
            <person name="Davaapurev B.O."/>
            <person name="Fukumoto A."/>
            <person name="Tsetseg B."/>
            <person name="Kato F."/>
            <person name="Tamura T."/>
            <person name="Batkhuu J."/>
            <person name="Anzai Y."/>
        </authorList>
    </citation>
    <scope>NUCLEOTIDE SEQUENCE [LARGE SCALE GENOMIC DNA]</scope>
    <source>
        <strain evidence="6">NUM-2625</strain>
    </source>
</reference>
<evidence type="ECO:0000313" key="5">
    <source>
        <dbReference type="EMBL" id="GIL26170.1"/>
    </source>
</evidence>
<dbReference type="EMBL" id="BOPO01000019">
    <property type="protein sequence ID" value="GIL26170.1"/>
    <property type="molecule type" value="Genomic_DNA"/>
</dbReference>
<organism evidence="5 6">
    <name type="scientific">Actinocatenispora comari</name>
    <dbReference type="NCBI Taxonomy" id="2807577"/>
    <lineage>
        <taxon>Bacteria</taxon>
        <taxon>Bacillati</taxon>
        <taxon>Actinomycetota</taxon>
        <taxon>Actinomycetes</taxon>
        <taxon>Micromonosporales</taxon>
        <taxon>Micromonosporaceae</taxon>
        <taxon>Actinocatenispora</taxon>
    </lineage>
</organism>
<evidence type="ECO:0000256" key="1">
    <source>
        <dbReference type="ARBA" id="ARBA00023015"/>
    </source>
</evidence>
<dbReference type="AlphaFoldDB" id="A0A8J4EJL7"/>
<feature type="domain" description="HTH gntR-type" evidence="4">
    <location>
        <begin position="13"/>
        <end position="81"/>
    </location>
</feature>
<keyword evidence="6" id="KW-1185">Reference proteome</keyword>
<protein>
    <recommendedName>
        <fullName evidence="4">HTH gntR-type domain-containing protein</fullName>
    </recommendedName>
</protein>
<evidence type="ECO:0000256" key="2">
    <source>
        <dbReference type="ARBA" id="ARBA00023125"/>
    </source>
</evidence>
<dbReference type="GO" id="GO:0003677">
    <property type="term" value="F:DNA binding"/>
    <property type="evidence" value="ECO:0007669"/>
    <property type="project" value="UniProtKB-KW"/>
</dbReference>
<dbReference type="InterPro" id="IPR036390">
    <property type="entry name" value="WH_DNA-bd_sf"/>
</dbReference>
<dbReference type="RefSeq" id="WP_207123811.1">
    <property type="nucleotide sequence ID" value="NZ_BOPO01000019.1"/>
</dbReference>
<name>A0A8J4EJL7_9ACTN</name>
<dbReference type="SMART" id="SM00345">
    <property type="entry name" value="HTH_GNTR"/>
    <property type="match status" value="1"/>
</dbReference>
<dbReference type="PROSITE" id="PS50949">
    <property type="entry name" value="HTH_GNTR"/>
    <property type="match status" value="1"/>
</dbReference>
<comment type="caution">
    <text evidence="5">The sequence shown here is derived from an EMBL/GenBank/DDBJ whole genome shotgun (WGS) entry which is preliminary data.</text>
</comment>
<gene>
    <name evidence="5" type="ORF">NUM_14240</name>
</gene>
<dbReference type="InterPro" id="IPR036388">
    <property type="entry name" value="WH-like_DNA-bd_sf"/>
</dbReference>
<accession>A0A8J4EJL7</accession>
<evidence type="ECO:0000256" key="3">
    <source>
        <dbReference type="ARBA" id="ARBA00023163"/>
    </source>
</evidence>
<dbReference type="SUPFAM" id="SSF46785">
    <property type="entry name" value="Winged helix' DNA-binding domain"/>
    <property type="match status" value="1"/>
</dbReference>
<evidence type="ECO:0000313" key="6">
    <source>
        <dbReference type="Proteomes" id="UP000614996"/>
    </source>
</evidence>
<dbReference type="CDD" id="cd07377">
    <property type="entry name" value="WHTH_GntR"/>
    <property type="match status" value="1"/>
</dbReference>